<gene>
    <name evidence="1" type="ORF">GO755_38495</name>
</gene>
<proteinExistence type="predicted"/>
<dbReference type="EMBL" id="WPIN01000029">
    <property type="protein sequence ID" value="MVM35967.1"/>
    <property type="molecule type" value="Genomic_DNA"/>
</dbReference>
<sequence>MNAMLLEQVEELTLYSIQLEKADQTRQNQLDKQQARLDELAKLVKQLLEKK</sequence>
<reference evidence="1 2" key="1">
    <citation type="submission" date="2019-12" db="EMBL/GenBank/DDBJ databases">
        <title>Spirosoma sp. HMF4905 genome sequencing and assembly.</title>
        <authorList>
            <person name="Kang H."/>
            <person name="Cha I."/>
            <person name="Kim H."/>
            <person name="Joh K."/>
        </authorList>
    </citation>
    <scope>NUCLEOTIDE SEQUENCE [LARGE SCALE GENOMIC DNA]</scope>
    <source>
        <strain evidence="1 2">HMF4905</strain>
    </source>
</reference>
<dbReference type="Proteomes" id="UP000436006">
    <property type="component" value="Unassembled WGS sequence"/>
</dbReference>
<evidence type="ECO:0000313" key="2">
    <source>
        <dbReference type="Proteomes" id="UP000436006"/>
    </source>
</evidence>
<evidence type="ECO:0000313" key="1">
    <source>
        <dbReference type="EMBL" id="MVM35967.1"/>
    </source>
</evidence>
<protein>
    <submittedName>
        <fullName evidence="1">Uncharacterized protein</fullName>
    </submittedName>
</protein>
<accession>A0A7K1SQB1</accession>
<dbReference type="RefSeq" id="WP_157590767.1">
    <property type="nucleotide sequence ID" value="NZ_WPIN01000029.1"/>
</dbReference>
<name>A0A7K1SQB1_9BACT</name>
<comment type="caution">
    <text evidence="1">The sequence shown here is derived from an EMBL/GenBank/DDBJ whole genome shotgun (WGS) entry which is preliminary data.</text>
</comment>
<organism evidence="1 2">
    <name type="scientific">Spirosoma arboris</name>
    <dbReference type="NCBI Taxonomy" id="2682092"/>
    <lineage>
        <taxon>Bacteria</taxon>
        <taxon>Pseudomonadati</taxon>
        <taxon>Bacteroidota</taxon>
        <taxon>Cytophagia</taxon>
        <taxon>Cytophagales</taxon>
        <taxon>Cytophagaceae</taxon>
        <taxon>Spirosoma</taxon>
    </lineage>
</organism>
<keyword evidence="2" id="KW-1185">Reference proteome</keyword>
<dbReference type="AlphaFoldDB" id="A0A7K1SQB1"/>